<name>A0A6A6H7Q5_VIRVR</name>
<keyword evidence="2" id="KW-0812">Transmembrane</keyword>
<feature type="compositionally biased region" description="Polar residues" evidence="1">
    <location>
        <begin position="82"/>
        <end position="95"/>
    </location>
</feature>
<feature type="transmembrane region" description="Helical" evidence="2">
    <location>
        <begin position="6"/>
        <end position="25"/>
    </location>
</feature>
<evidence type="ECO:0000256" key="1">
    <source>
        <dbReference type="SAM" id="MobiDB-lite"/>
    </source>
</evidence>
<organism evidence="3 4">
    <name type="scientific">Viridothelium virens</name>
    <name type="common">Speckled blister lichen</name>
    <name type="synonym">Trypethelium virens</name>
    <dbReference type="NCBI Taxonomy" id="1048519"/>
    <lineage>
        <taxon>Eukaryota</taxon>
        <taxon>Fungi</taxon>
        <taxon>Dikarya</taxon>
        <taxon>Ascomycota</taxon>
        <taxon>Pezizomycotina</taxon>
        <taxon>Dothideomycetes</taxon>
        <taxon>Dothideomycetes incertae sedis</taxon>
        <taxon>Trypetheliales</taxon>
        <taxon>Trypetheliaceae</taxon>
        <taxon>Viridothelium</taxon>
    </lineage>
</organism>
<feature type="region of interest" description="Disordered" evidence="1">
    <location>
        <begin position="172"/>
        <end position="259"/>
    </location>
</feature>
<reference evidence="3" key="1">
    <citation type="journal article" date="2020" name="Stud. Mycol.">
        <title>101 Dothideomycetes genomes: a test case for predicting lifestyles and emergence of pathogens.</title>
        <authorList>
            <person name="Haridas S."/>
            <person name="Albert R."/>
            <person name="Binder M."/>
            <person name="Bloem J."/>
            <person name="Labutti K."/>
            <person name="Salamov A."/>
            <person name="Andreopoulos B."/>
            <person name="Baker S."/>
            <person name="Barry K."/>
            <person name="Bills G."/>
            <person name="Bluhm B."/>
            <person name="Cannon C."/>
            <person name="Castanera R."/>
            <person name="Culley D."/>
            <person name="Daum C."/>
            <person name="Ezra D."/>
            <person name="Gonzalez J."/>
            <person name="Henrissat B."/>
            <person name="Kuo A."/>
            <person name="Liang C."/>
            <person name="Lipzen A."/>
            <person name="Lutzoni F."/>
            <person name="Magnuson J."/>
            <person name="Mondo S."/>
            <person name="Nolan M."/>
            <person name="Ohm R."/>
            <person name="Pangilinan J."/>
            <person name="Park H.-J."/>
            <person name="Ramirez L."/>
            <person name="Alfaro M."/>
            <person name="Sun H."/>
            <person name="Tritt A."/>
            <person name="Yoshinaga Y."/>
            <person name="Zwiers L.-H."/>
            <person name="Turgeon B."/>
            <person name="Goodwin S."/>
            <person name="Spatafora J."/>
            <person name="Crous P."/>
            <person name="Grigoriev I."/>
        </authorList>
    </citation>
    <scope>NUCLEOTIDE SEQUENCE</scope>
    <source>
        <strain evidence="3">Tuck. ex Michener</strain>
    </source>
</reference>
<feature type="region of interest" description="Disordered" evidence="1">
    <location>
        <begin position="82"/>
        <end position="103"/>
    </location>
</feature>
<accession>A0A6A6H7Q5</accession>
<keyword evidence="4" id="KW-1185">Reference proteome</keyword>
<dbReference type="OrthoDB" id="5414285at2759"/>
<keyword evidence="2" id="KW-1133">Transmembrane helix</keyword>
<evidence type="ECO:0000313" key="3">
    <source>
        <dbReference type="EMBL" id="KAF2233878.1"/>
    </source>
</evidence>
<sequence>MNGWGVFFIIVVVLLVLTAIGWIIFTHLRARRLGLPPPPLNPFASRPSTTSTRPYASPAPSGPLAWLQSTYASLRNRRTTTGAYEGTSLSATTPRSAPAGRHHGFGPLDPDEAWDARVGNEVDVYGPGGGYGEEDEELGLHSGGGGGAGGGGGGAYAGRGYAAPVTPGFGVGGEADARRGGGGGSRELDERYDEEMGRGRERGGVDPFGDHAERSDLSLRGVSPRPIDTGVGGGHRSTRSLASQDDSPVERRSMFRENV</sequence>
<evidence type="ECO:0000256" key="2">
    <source>
        <dbReference type="SAM" id="Phobius"/>
    </source>
</evidence>
<dbReference type="AlphaFoldDB" id="A0A6A6H7Q5"/>
<feature type="compositionally biased region" description="Basic and acidic residues" evidence="1">
    <location>
        <begin position="186"/>
        <end position="217"/>
    </location>
</feature>
<dbReference type="Proteomes" id="UP000800092">
    <property type="component" value="Unassembled WGS sequence"/>
</dbReference>
<feature type="compositionally biased region" description="Basic and acidic residues" evidence="1">
    <location>
        <begin position="248"/>
        <end position="259"/>
    </location>
</feature>
<evidence type="ECO:0000313" key="4">
    <source>
        <dbReference type="Proteomes" id="UP000800092"/>
    </source>
</evidence>
<protein>
    <submittedName>
        <fullName evidence="3">Uncharacterized protein</fullName>
    </submittedName>
</protein>
<gene>
    <name evidence="3" type="ORF">EV356DRAFT_567689</name>
</gene>
<keyword evidence="2" id="KW-0472">Membrane</keyword>
<proteinExistence type="predicted"/>
<dbReference type="EMBL" id="ML991803">
    <property type="protein sequence ID" value="KAF2233878.1"/>
    <property type="molecule type" value="Genomic_DNA"/>
</dbReference>